<dbReference type="PANTHER" id="PTHR32309:SF13">
    <property type="entry name" value="FERRIC ENTEROBACTIN TRANSPORT PROTEIN FEPE"/>
    <property type="match status" value="1"/>
</dbReference>
<dbReference type="PANTHER" id="PTHR32309">
    <property type="entry name" value="TYROSINE-PROTEIN KINASE"/>
    <property type="match status" value="1"/>
</dbReference>
<feature type="transmembrane region" description="Helical" evidence="2">
    <location>
        <begin position="457"/>
        <end position="479"/>
    </location>
</feature>
<dbReference type="EMBL" id="CACSAS010000001">
    <property type="protein sequence ID" value="CAA0093824.1"/>
    <property type="molecule type" value="Genomic_DNA"/>
</dbReference>
<keyword evidence="2" id="KW-0472">Membrane</keyword>
<proteinExistence type="predicted"/>
<evidence type="ECO:0008006" key="5">
    <source>
        <dbReference type="Google" id="ProtNLM"/>
    </source>
</evidence>
<dbReference type="GO" id="GO:0004713">
    <property type="term" value="F:protein tyrosine kinase activity"/>
    <property type="evidence" value="ECO:0007669"/>
    <property type="project" value="TreeGrafter"/>
</dbReference>
<feature type="coiled-coil region" evidence="1">
    <location>
        <begin position="393"/>
        <end position="420"/>
    </location>
</feature>
<keyword evidence="2" id="KW-0812">Transmembrane</keyword>
<accession>A0A5S9NT92</accession>
<gene>
    <name evidence="3" type="ORF">STARVERO_01688</name>
</gene>
<dbReference type="GO" id="GO:0005886">
    <property type="term" value="C:plasma membrane"/>
    <property type="evidence" value="ECO:0007669"/>
    <property type="project" value="TreeGrafter"/>
</dbReference>
<keyword evidence="4" id="KW-1185">Reference proteome</keyword>
<dbReference type="AlphaFoldDB" id="A0A5S9NT92"/>
<evidence type="ECO:0000313" key="3">
    <source>
        <dbReference type="EMBL" id="CAA0093824.1"/>
    </source>
</evidence>
<dbReference type="InterPro" id="IPR050445">
    <property type="entry name" value="Bact_polysacc_biosynth/exp"/>
</dbReference>
<evidence type="ECO:0000256" key="1">
    <source>
        <dbReference type="SAM" id="Coils"/>
    </source>
</evidence>
<dbReference type="RefSeq" id="WP_159598528.1">
    <property type="nucleotide sequence ID" value="NZ_CACSAS010000001.1"/>
</dbReference>
<keyword evidence="2" id="KW-1133">Transmembrane helix</keyword>
<evidence type="ECO:0000313" key="4">
    <source>
        <dbReference type="Proteomes" id="UP000433050"/>
    </source>
</evidence>
<reference evidence="3 4" key="1">
    <citation type="submission" date="2019-12" db="EMBL/GenBank/DDBJ databases">
        <authorList>
            <person name="Reyes-Prieto M."/>
        </authorList>
    </citation>
    <scope>NUCLEOTIDE SEQUENCE [LARGE SCALE GENOMIC DNA]</scope>
    <source>
        <strain evidence="3">HF14-78462</strain>
    </source>
</reference>
<feature type="transmembrane region" description="Helical" evidence="2">
    <location>
        <begin position="32"/>
        <end position="60"/>
    </location>
</feature>
<dbReference type="Proteomes" id="UP000433050">
    <property type="component" value="Unassembled WGS sequence"/>
</dbReference>
<evidence type="ECO:0000256" key="2">
    <source>
        <dbReference type="SAM" id="Phobius"/>
    </source>
</evidence>
<sequence length="707" mass="77697">MSMTGANAAESDGQAPGGRAEAWPGTFTIRDFLIVAFFHIRVVILAALVPIGLGIAAATLAKTEYTASSLVMVIVSREVTNQQSVTDTGPAVLSIEGLKQVESEVQIIESADVLRTVIEEIGLERLFPPTPLSYLRDLFSSSSVMDRAIARFRSDLRVQVRDGSNVIEIAFTHPSRTLAIETTDKLVETYLARRRLIMQNPTARFLKIEVERFKSELGQTDAAIEALKTSAGIIDFSQDAVLAANQVDAVVQRRRQVAERRVALAGQIAEAEKQLRELPGKVLDFDQTSDSSGNDEDNNMLSRLLVERDRIALQYAPNGSMMREINRKIDTVRRQIATRKDRSYETTRDVRNPAIGYLNNMLLSLRIEADALGQQEKELGDQQQTAEKRLADLRVAETRLVELTRQRDTLNDSYREYLRRATAAQIEESAAAEREAGVRMVQQADAAVTSRNMRLPFLGAGILGGVLFGVAAGAIASALRSTFIMPQETERSLELPMLGEYANRSTTEDPAAMEREVSGLAAFLLDTEVDGRPLRSVQFLAAEPDEALAPLARGIATEITLQRGLRTLLIDLTAPPSDSADDPSARENGGLYVGPSEVPLLWTLRDRTRSKLLDIRLPTAEAQRFMNELGSTFEAVVVCATARDSAAIGHRFEELVDGNALVVRAEKTRKAPAAALRASVVEHGGVPLGFVFVGRRYILPDWIYRLA</sequence>
<organism evidence="3 4">
    <name type="scientific">Starkeya nomas</name>
    <dbReference type="NCBI Taxonomy" id="2666134"/>
    <lineage>
        <taxon>Bacteria</taxon>
        <taxon>Pseudomonadati</taxon>
        <taxon>Pseudomonadota</taxon>
        <taxon>Alphaproteobacteria</taxon>
        <taxon>Hyphomicrobiales</taxon>
        <taxon>Xanthobacteraceae</taxon>
        <taxon>Starkeya</taxon>
    </lineage>
</organism>
<name>A0A5S9NT92_9HYPH</name>
<keyword evidence="1" id="KW-0175">Coiled coil</keyword>
<protein>
    <recommendedName>
        <fullName evidence="5">Polysaccharide chain length determinant N-terminal domain-containing protein</fullName>
    </recommendedName>
</protein>